<evidence type="ECO:0008006" key="9">
    <source>
        <dbReference type="Google" id="ProtNLM"/>
    </source>
</evidence>
<dbReference type="KEGG" id="pbt:ING2E5B_1450"/>
<organism evidence="7 8">
    <name type="scientific">Fermentimonas caenicola</name>
    <dbReference type="NCBI Taxonomy" id="1562970"/>
    <lineage>
        <taxon>Bacteria</taxon>
        <taxon>Pseudomonadati</taxon>
        <taxon>Bacteroidota</taxon>
        <taxon>Bacteroidia</taxon>
        <taxon>Bacteroidales</taxon>
        <taxon>Dysgonomonadaceae</taxon>
        <taxon>Fermentimonas</taxon>
    </lineage>
</organism>
<keyword evidence="4" id="KW-0472">Membrane</keyword>
<dbReference type="HOGENOM" id="CLU_701774_0_0_10"/>
<evidence type="ECO:0000256" key="5">
    <source>
        <dbReference type="ARBA" id="ARBA00023237"/>
    </source>
</evidence>
<dbReference type="OrthoDB" id="712316at2"/>
<dbReference type="GO" id="GO:0015562">
    <property type="term" value="F:efflux transmembrane transporter activity"/>
    <property type="evidence" value="ECO:0007669"/>
    <property type="project" value="InterPro"/>
</dbReference>
<keyword evidence="5" id="KW-0998">Cell outer membrane</keyword>
<feature type="signal peptide" evidence="6">
    <location>
        <begin position="1"/>
        <end position="19"/>
    </location>
</feature>
<keyword evidence="2" id="KW-1134">Transmembrane beta strand</keyword>
<keyword evidence="8" id="KW-1185">Reference proteome</keyword>
<dbReference type="GO" id="GO:0015288">
    <property type="term" value="F:porin activity"/>
    <property type="evidence" value="ECO:0007669"/>
    <property type="project" value="TreeGrafter"/>
</dbReference>
<protein>
    <recommendedName>
        <fullName evidence="9">Outer membrane efflux protein</fullName>
    </recommendedName>
</protein>
<dbReference type="PANTHER" id="PTHR30026">
    <property type="entry name" value="OUTER MEMBRANE PROTEIN TOLC"/>
    <property type="match status" value="1"/>
</dbReference>
<dbReference type="PANTHER" id="PTHR30026:SF20">
    <property type="entry name" value="OUTER MEMBRANE PROTEIN TOLC"/>
    <property type="match status" value="1"/>
</dbReference>
<evidence type="ECO:0000313" key="7">
    <source>
        <dbReference type="EMBL" id="CEA16198.1"/>
    </source>
</evidence>
<evidence type="ECO:0000256" key="3">
    <source>
        <dbReference type="ARBA" id="ARBA00022692"/>
    </source>
</evidence>
<dbReference type="Gene3D" id="1.20.1600.10">
    <property type="entry name" value="Outer membrane efflux proteins (OEP)"/>
    <property type="match status" value="1"/>
</dbReference>
<dbReference type="PATRIC" id="fig|1562970.3.peg.1436"/>
<dbReference type="Proteomes" id="UP000032417">
    <property type="component" value="Chromosome 1"/>
</dbReference>
<dbReference type="SUPFAM" id="SSF56954">
    <property type="entry name" value="Outer membrane efflux proteins (OEP)"/>
    <property type="match status" value="1"/>
</dbReference>
<proteinExistence type="predicted"/>
<dbReference type="AlphaFoldDB" id="A0A098C1A2"/>
<dbReference type="GO" id="GO:0009279">
    <property type="term" value="C:cell outer membrane"/>
    <property type="evidence" value="ECO:0007669"/>
    <property type="project" value="UniProtKB-SubCell"/>
</dbReference>
<evidence type="ECO:0000313" key="8">
    <source>
        <dbReference type="Proteomes" id="UP000032417"/>
    </source>
</evidence>
<comment type="subcellular location">
    <subcellularLocation>
        <location evidence="1">Cell outer membrane</location>
    </subcellularLocation>
</comment>
<dbReference type="EMBL" id="LN515532">
    <property type="protein sequence ID" value="CEA16198.1"/>
    <property type="molecule type" value="Genomic_DNA"/>
</dbReference>
<keyword evidence="6" id="KW-0732">Signal</keyword>
<evidence type="ECO:0000256" key="6">
    <source>
        <dbReference type="SAM" id="SignalP"/>
    </source>
</evidence>
<gene>
    <name evidence="7" type="ORF">ING2E5B_1450</name>
</gene>
<evidence type="ECO:0000256" key="2">
    <source>
        <dbReference type="ARBA" id="ARBA00022452"/>
    </source>
</evidence>
<evidence type="ECO:0000256" key="4">
    <source>
        <dbReference type="ARBA" id="ARBA00023136"/>
    </source>
</evidence>
<dbReference type="STRING" id="1562970.ING2E5B_1450"/>
<keyword evidence="3" id="KW-0812">Transmembrane</keyword>
<dbReference type="GO" id="GO:1990281">
    <property type="term" value="C:efflux pump complex"/>
    <property type="evidence" value="ECO:0007669"/>
    <property type="project" value="TreeGrafter"/>
</dbReference>
<accession>A0A098C1A2</accession>
<feature type="chain" id="PRO_5030003014" description="Outer membrane efflux protein" evidence="6">
    <location>
        <begin position="20"/>
        <end position="392"/>
    </location>
</feature>
<name>A0A098C1A2_9BACT</name>
<dbReference type="InterPro" id="IPR051906">
    <property type="entry name" value="TolC-like"/>
</dbReference>
<sequence>MKKNGLTILILMVSIVSYAQNSMEHILHEIESNNTTLLSLQKQVEAHKLGNKSGIYLPNPEVEYTHLWGTPIEIGNESTFAITQSMDFPTAYGHRNKISNMQNQNLDLLYSSERINLLLQAKQLIINLTYYNALSKDYENRIKIAEEIAESYQRMFDEGKIDILERNQVYMDFLTCINEKEKIDIERKSLLNELKTLNGGKEIEYESTVFILSPLPANFNEWYLKAESMSPILQYLTKQIEISKQQLKLNKALSLPKLSAGYVDERILGQKLQGVTIGVSIPLWENKNSVKQAKADIVYNETTLEDNKIQYYIKLQNLFIKSVDLQKTALKYRQALSTYNSVPILRKALEAGEITLLNYLMQIENYYDAYNNMLEVERDYALAEAELSAIAL</sequence>
<evidence type="ECO:0000256" key="1">
    <source>
        <dbReference type="ARBA" id="ARBA00004442"/>
    </source>
</evidence>
<reference evidence="7 8" key="1">
    <citation type="submission" date="2014-08" db="EMBL/GenBank/DDBJ databases">
        <authorList>
            <person name="Wibberg D."/>
        </authorList>
    </citation>
    <scope>NUCLEOTIDE SEQUENCE [LARGE SCALE GENOMIC DNA]</scope>
    <source>
        <strain evidence="8">ING2-E5B</strain>
    </source>
</reference>